<evidence type="ECO:0000313" key="3">
    <source>
        <dbReference type="Proteomes" id="UP000756132"/>
    </source>
</evidence>
<sequence length="230" mass="26047">MSDEELTDWEVVEAAPCQQKAYEGDSDARMWEGITPTSEETFEPGHEEPPNDLPITMLNAGSRRPPVAAKHPNEEEQSSPQPSKKDDLEPCQSCNGFHYIAQCVYTLTWSEWLDYHLTYMPSQSYGHSPEGLGEDTSDMQLLYYRAESLDDMAGSCEINYLSDTRLKADLMSKSSVEMFLDDEQWEKRLVQEEEQRNVAPRDSGDERSGSESVGDALDTMKTDFTMHLPA</sequence>
<gene>
    <name evidence="2" type="ORF">CLAFUR5_00382</name>
</gene>
<dbReference type="RefSeq" id="XP_047757087.1">
    <property type="nucleotide sequence ID" value="XM_047899530.1"/>
</dbReference>
<dbReference type="AlphaFoldDB" id="A0A9Q8P4E1"/>
<feature type="region of interest" description="Disordered" evidence="1">
    <location>
        <begin position="192"/>
        <end position="230"/>
    </location>
</feature>
<evidence type="ECO:0000256" key="1">
    <source>
        <dbReference type="SAM" id="MobiDB-lite"/>
    </source>
</evidence>
<dbReference type="EMBL" id="CP090163">
    <property type="protein sequence ID" value="UJO12721.1"/>
    <property type="molecule type" value="Genomic_DNA"/>
</dbReference>
<reference evidence="2" key="2">
    <citation type="journal article" date="2022" name="Microb. Genom.">
        <title>A chromosome-scale genome assembly of the tomato pathogen Cladosporium fulvum reveals a compartmentalized genome architecture and the presence of a dispensable chromosome.</title>
        <authorList>
            <person name="Zaccaron A.Z."/>
            <person name="Chen L.H."/>
            <person name="Samaras A."/>
            <person name="Stergiopoulos I."/>
        </authorList>
    </citation>
    <scope>NUCLEOTIDE SEQUENCE</scope>
    <source>
        <strain evidence="2">Race5_Kim</strain>
    </source>
</reference>
<dbReference type="Proteomes" id="UP000756132">
    <property type="component" value="Chromosome 1"/>
</dbReference>
<accession>A0A9Q8P4E1</accession>
<name>A0A9Q8P4E1_PASFU</name>
<dbReference type="GeneID" id="71980260"/>
<reference evidence="2" key="1">
    <citation type="submission" date="2021-12" db="EMBL/GenBank/DDBJ databases">
        <authorList>
            <person name="Zaccaron A."/>
            <person name="Stergiopoulos I."/>
        </authorList>
    </citation>
    <scope>NUCLEOTIDE SEQUENCE</scope>
    <source>
        <strain evidence="2">Race5_Kim</strain>
    </source>
</reference>
<proteinExistence type="predicted"/>
<dbReference type="KEGG" id="ffu:CLAFUR5_00382"/>
<feature type="region of interest" description="Disordered" evidence="1">
    <location>
        <begin position="1"/>
        <end position="88"/>
    </location>
</feature>
<evidence type="ECO:0000313" key="2">
    <source>
        <dbReference type="EMBL" id="UJO12721.1"/>
    </source>
</evidence>
<protein>
    <submittedName>
        <fullName evidence="2">Uncharacterized protein</fullName>
    </submittedName>
</protein>
<dbReference type="OrthoDB" id="10331464at2759"/>
<keyword evidence="3" id="KW-1185">Reference proteome</keyword>
<organism evidence="2 3">
    <name type="scientific">Passalora fulva</name>
    <name type="common">Tomato leaf mold</name>
    <name type="synonym">Cladosporium fulvum</name>
    <dbReference type="NCBI Taxonomy" id="5499"/>
    <lineage>
        <taxon>Eukaryota</taxon>
        <taxon>Fungi</taxon>
        <taxon>Dikarya</taxon>
        <taxon>Ascomycota</taxon>
        <taxon>Pezizomycotina</taxon>
        <taxon>Dothideomycetes</taxon>
        <taxon>Dothideomycetidae</taxon>
        <taxon>Mycosphaerellales</taxon>
        <taxon>Mycosphaerellaceae</taxon>
        <taxon>Fulvia</taxon>
    </lineage>
</organism>
<feature type="compositionally biased region" description="Acidic residues" evidence="1">
    <location>
        <begin position="1"/>
        <end position="11"/>
    </location>
</feature>